<reference evidence="1 2" key="1">
    <citation type="journal article" date="2015" name="Genome Biol.">
        <title>Comparative genomics of Steinernema reveals deeply conserved gene regulatory networks.</title>
        <authorList>
            <person name="Dillman A.R."/>
            <person name="Macchietto M."/>
            <person name="Porter C.F."/>
            <person name="Rogers A."/>
            <person name="Williams B."/>
            <person name="Antoshechkin I."/>
            <person name="Lee M.M."/>
            <person name="Goodwin Z."/>
            <person name="Lu X."/>
            <person name="Lewis E.E."/>
            <person name="Goodrich-Blair H."/>
            <person name="Stock S.P."/>
            <person name="Adams B.J."/>
            <person name="Sternberg P.W."/>
            <person name="Mortazavi A."/>
        </authorList>
    </citation>
    <scope>NUCLEOTIDE SEQUENCE [LARGE SCALE GENOMIC DNA]</scope>
    <source>
        <strain evidence="1 2">ALL</strain>
    </source>
</reference>
<dbReference type="OrthoDB" id="407658at2759"/>
<proteinExistence type="predicted"/>
<dbReference type="PANTHER" id="PTHR31562:SF8">
    <property type="entry name" value="ALPHA-1,6-MANNOSYLTRANSFERASE"/>
    <property type="match status" value="1"/>
</dbReference>
<evidence type="ECO:0008006" key="3">
    <source>
        <dbReference type="Google" id="ProtNLM"/>
    </source>
</evidence>
<dbReference type="InterPro" id="IPR004988">
    <property type="entry name" value="DUF273"/>
</dbReference>
<evidence type="ECO:0000313" key="2">
    <source>
        <dbReference type="Proteomes" id="UP000298663"/>
    </source>
</evidence>
<dbReference type="InterPro" id="IPR029044">
    <property type="entry name" value="Nucleotide-diphossugar_trans"/>
</dbReference>
<dbReference type="Pfam" id="PF03314">
    <property type="entry name" value="DUF273"/>
    <property type="match status" value="1"/>
</dbReference>
<dbReference type="Gene3D" id="3.90.550.10">
    <property type="entry name" value="Spore Coat Polysaccharide Biosynthesis Protein SpsA, Chain A"/>
    <property type="match status" value="1"/>
</dbReference>
<evidence type="ECO:0000313" key="1">
    <source>
        <dbReference type="EMBL" id="TKR70611.1"/>
    </source>
</evidence>
<dbReference type="EMBL" id="AZBU02000007">
    <property type="protein sequence ID" value="TKR70611.1"/>
    <property type="molecule type" value="Genomic_DNA"/>
</dbReference>
<accession>A0A4U5MMB9</accession>
<dbReference type="STRING" id="34508.A0A4U5MMB9"/>
<organism evidence="1 2">
    <name type="scientific">Steinernema carpocapsae</name>
    <name type="common">Entomopathogenic nematode</name>
    <dbReference type="NCBI Taxonomy" id="34508"/>
    <lineage>
        <taxon>Eukaryota</taxon>
        <taxon>Metazoa</taxon>
        <taxon>Ecdysozoa</taxon>
        <taxon>Nematoda</taxon>
        <taxon>Chromadorea</taxon>
        <taxon>Rhabditida</taxon>
        <taxon>Tylenchina</taxon>
        <taxon>Panagrolaimomorpha</taxon>
        <taxon>Strongyloidoidea</taxon>
        <taxon>Steinernematidae</taxon>
        <taxon>Steinernema</taxon>
    </lineage>
</organism>
<dbReference type="PANTHER" id="PTHR31562">
    <property type="entry name" value="PROTEIN CBG18972"/>
    <property type="match status" value="1"/>
</dbReference>
<protein>
    <recommendedName>
        <fullName evidence="3">Nucleotide-diphospho-sugar transferase domain-containing protein</fullName>
    </recommendedName>
</protein>
<gene>
    <name evidence="1" type="ORF">L596_022614</name>
</gene>
<dbReference type="Proteomes" id="UP000298663">
    <property type="component" value="Unassembled WGS sequence"/>
</dbReference>
<name>A0A4U5MMB9_STECR</name>
<sequence>MISSEWFRSTDLWVMGPARFHCATDSLQFLYTFLYFLKHCAAALYLPKVDWLVVLDADTSVVNPNHCFEEWIDDRVDLVFYQRFMNWEIMSANYIVRNSDFSINFLNGWANYEFLVNETFNHAYDNGAIHLHVLRAVLPDAHEEIAACEDIYAQSKNFEEYFGYVTCVHSFLGATRIWPRKLRIHRRAHGFARDGFLTNHRFCDYDFLFHGYKGNYTDMDYLPFKKFNVSQCGQGMSGWNYRKDSKTSVEEIRLDLEAFENASGKDYPKQARVNPHLDRSDVGRCYPNCDRFTDMR</sequence>
<comment type="caution">
    <text evidence="1">The sequence shown here is derived from an EMBL/GenBank/DDBJ whole genome shotgun (WGS) entry which is preliminary data.</text>
</comment>
<keyword evidence="2" id="KW-1185">Reference proteome</keyword>
<reference evidence="1 2" key="2">
    <citation type="journal article" date="2019" name="G3 (Bethesda)">
        <title>Hybrid Assembly of the Genome of the Entomopathogenic Nematode Steinernema carpocapsae Identifies the X-Chromosome.</title>
        <authorList>
            <person name="Serra L."/>
            <person name="Macchietto M."/>
            <person name="Macias-Munoz A."/>
            <person name="McGill C.J."/>
            <person name="Rodriguez I.M."/>
            <person name="Rodriguez B."/>
            <person name="Murad R."/>
            <person name="Mortazavi A."/>
        </authorList>
    </citation>
    <scope>NUCLEOTIDE SEQUENCE [LARGE SCALE GENOMIC DNA]</scope>
    <source>
        <strain evidence="1 2">ALL</strain>
    </source>
</reference>
<dbReference type="AlphaFoldDB" id="A0A4U5MMB9"/>